<evidence type="ECO:0000256" key="2">
    <source>
        <dbReference type="ARBA" id="ARBA00007634"/>
    </source>
</evidence>
<dbReference type="GO" id="GO:0005829">
    <property type="term" value="C:cytosol"/>
    <property type="evidence" value="ECO:0007669"/>
    <property type="project" value="TreeGrafter"/>
</dbReference>
<dbReference type="GO" id="GO:0003735">
    <property type="term" value="F:structural constituent of ribosome"/>
    <property type="evidence" value="ECO:0007669"/>
    <property type="project" value="InterPro"/>
</dbReference>
<dbReference type="Proteomes" id="UP000037175">
    <property type="component" value="Unassembled WGS sequence"/>
</dbReference>
<organism evidence="10 11">
    <name type="scientific">Thermincola ferriacetica</name>
    <dbReference type="NCBI Taxonomy" id="281456"/>
    <lineage>
        <taxon>Bacteria</taxon>
        <taxon>Bacillati</taxon>
        <taxon>Bacillota</taxon>
        <taxon>Clostridia</taxon>
        <taxon>Eubacteriales</taxon>
        <taxon>Thermincolaceae</taxon>
        <taxon>Thermincola</taxon>
    </lineage>
</organism>
<keyword evidence="4 8" id="KW-0694">RNA-binding</keyword>
<sequence>MPNIKSAMKRVEITKKRTLRNSAIKSSVKTAIRKFENALENANIDEAKAKLTVAISALDKAVTKGVLHKNSAARKKSRLVKKLQKVQG</sequence>
<comment type="caution">
    <text evidence="10">The sequence shown here is derived from an EMBL/GenBank/DDBJ whole genome shotgun (WGS) entry which is preliminary data.</text>
</comment>
<dbReference type="Gene3D" id="1.20.58.110">
    <property type="entry name" value="Ribosomal protein S20"/>
    <property type="match status" value="1"/>
</dbReference>
<evidence type="ECO:0000256" key="9">
    <source>
        <dbReference type="SAM" id="MobiDB-lite"/>
    </source>
</evidence>
<comment type="function">
    <text evidence="1 8">Binds directly to 16S ribosomal RNA.</text>
</comment>
<dbReference type="InterPro" id="IPR002583">
    <property type="entry name" value="Ribosomal_bS20"/>
</dbReference>
<dbReference type="GO" id="GO:0070181">
    <property type="term" value="F:small ribosomal subunit rRNA binding"/>
    <property type="evidence" value="ECO:0007669"/>
    <property type="project" value="TreeGrafter"/>
</dbReference>
<dbReference type="EMBL" id="LGTE01000021">
    <property type="protein sequence ID" value="KNZ68834.1"/>
    <property type="molecule type" value="Genomic_DNA"/>
</dbReference>
<proteinExistence type="inferred from homology"/>
<evidence type="ECO:0000256" key="7">
    <source>
        <dbReference type="ARBA" id="ARBA00035136"/>
    </source>
</evidence>
<evidence type="ECO:0000256" key="6">
    <source>
        <dbReference type="ARBA" id="ARBA00023274"/>
    </source>
</evidence>
<dbReference type="NCBIfam" id="TIGR00029">
    <property type="entry name" value="S20"/>
    <property type="match status" value="1"/>
</dbReference>
<evidence type="ECO:0000256" key="8">
    <source>
        <dbReference type="HAMAP-Rule" id="MF_00500"/>
    </source>
</evidence>
<comment type="similarity">
    <text evidence="2 8">Belongs to the bacterial ribosomal protein bS20 family.</text>
</comment>
<reference evidence="11" key="1">
    <citation type="submission" date="2015-07" db="EMBL/GenBank/DDBJ databases">
        <title>Complete Genome of Thermincola ferriacetica strain Z-0001T.</title>
        <authorList>
            <person name="Lusk B."/>
            <person name="Badalamenti J.P."/>
            <person name="Parameswaran P."/>
            <person name="Bond D.R."/>
            <person name="Torres C.I."/>
        </authorList>
    </citation>
    <scope>NUCLEOTIDE SEQUENCE [LARGE SCALE GENOMIC DNA]</scope>
    <source>
        <strain evidence="11">Z-0001</strain>
    </source>
</reference>
<dbReference type="PATRIC" id="fig|281456.6.peg.2710"/>
<evidence type="ECO:0000313" key="10">
    <source>
        <dbReference type="EMBL" id="KNZ68834.1"/>
    </source>
</evidence>
<keyword evidence="3 8" id="KW-0699">rRNA-binding</keyword>
<dbReference type="SUPFAM" id="SSF46992">
    <property type="entry name" value="Ribosomal protein S20"/>
    <property type="match status" value="1"/>
</dbReference>
<dbReference type="GO" id="GO:0015935">
    <property type="term" value="C:small ribosomal subunit"/>
    <property type="evidence" value="ECO:0007669"/>
    <property type="project" value="TreeGrafter"/>
</dbReference>
<evidence type="ECO:0000256" key="5">
    <source>
        <dbReference type="ARBA" id="ARBA00022980"/>
    </source>
</evidence>
<dbReference type="PANTHER" id="PTHR33398">
    <property type="entry name" value="30S RIBOSOMAL PROTEIN S20"/>
    <property type="match status" value="1"/>
</dbReference>
<evidence type="ECO:0000256" key="4">
    <source>
        <dbReference type="ARBA" id="ARBA00022884"/>
    </source>
</evidence>
<dbReference type="FunFam" id="1.20.58.110:FF:000001">
    <property type="entry name" value="30S ribosomal protein S20"/>
    <property type="match status" value="1"/>
</dbReference>
<dbReference type="PANTHER" id="PTHR33398:SF1">
    <property type="entry name" value="SMALL RIBOSOMAL SUBUNIT PROTEIN BS20C"/>
    <property type="match status" value="1"/>
</dbReference>
<dbReference type="GO" id="GO:0006412">
    <property type="term" value="P:translation"/>
    <property type="evidence" value="ECO:0007669"/>
    <property type="project" value="UniProtKB-UniRule"/>
</dbReference>
<protein>
    <recommendedName>
        <fullName evidence="7 8">Small ribosomal subunit protein bS20</fullName>
    </recommendedName>
</protein>
<dbReference type="Pfam" id="PF01649">
    <property type="entry name" value="Ribosomal_S20p"/>
    <property type="match status" value="1"/>
</dbReference>
<dbReference type="InterPro" id="IPR036510">
    <property type="entry name" value="Ribosomal_bS20_sf"/>
</dbReference>
<keyword evidence="11" id="KW-1185">Reference proteome</keyword>
<feature type="compositionally biased region" description="Basic residues" evidence="9">
    <location>
        <begin position="71"/>
        <end position="88"/>
    </location>
</feature>
<gene>
    <name evidence="8" type="primary">rpsT</name>
    <name evidence="10" type="ORF">Tfer_2556</name>
</gene>
<dbReference type="HAMAP" id="MF_00500">
    <property type="entry name" value="Ribosomal_bS20"/>
    <property type="match status" value="1"/>
</dbReference>
<feature type="region of interest" description="Disordered" evidence="9">
    <location>
        <begin position="69"/>
        <end position="88"/>
    </location>
</feature>
<name>A0A0L6W180_9FIRM</name>
<evidence type="ECO:0000256" key="1">
    <source>
        <dbReference type="ARBA" id="ARBA00003134"/>
    </source>
</evidence>
<keyword evidence="5 8" id="KW-0689">Ribosomal protein</keyword>
<evidence type="ECO:0000256" key="3">
    <source>
        <dbReference type="ARBA" id="ARBA00022730"/>
    </source>
</evidence>
<accession>A0A0L6W180</accession>
<dbReference type="AlphaFoldDB" id="A0A0L6W180"/>
<dbReference type="RefSeq" id="WP_013121298.1">
    <property type="nucleotide sequence ID" value="NZ_LGTE01000021.1"/>
</dbReference>
<evidence type="ECO:0000313" key="11">
    <source>
        <dbReference type="Proteomes" id="UP000037175"/>
    </source>
</evidence>
<keyword evidence="6 8" id="KW-0687">Ribonucleoprotein</keyword>